<dbReference type="InterPro" id="IPR018060">
    <property type="entry name" value="HTH_AraC"/>
</dbReference>
<proteinExistence type="predicted"/>
<dbReference type="InterPro" id="IPR018062">
    <property type="entry name" value="HTH_AraC-typ_CS"/>
</dbReference>
<protein>
    <submittedName>
        <fullName evidence="5">AraC-type DNA-binding protein</fullName>
    </submittedName>
</protein>
<dbReference type="PRINTS" id="PR00032">
    <property type="entry name" value="HTHARAC"/>
</dbReference>
<dbReference type="GO" id="GO:0003700">
    <property type="term" value="F:DNA-binding transcription factor activity"/>
    <property type="evidence" value="ECO:0007669"/>
    <property type="project" value="InterPro"/>
</dbReference>
<evidence type="ECO:0000259" key="4">
    <source>
        <dbReference type="PROSITE" id="PS01124"/>
    </source>
</evidence>
<dbReference type="InterPro" id="IPR009057">
    <property type="entry name" value="Homeodomain-like_sf"/>
</dbReference>
<keyword evidence="6" id="KW-1185">Reference proteome</keyword>
<evidence type="ECO:0000256" key="3">
    <source>
        <dbReference type="ARBA" id="ARBA00023163"/>
    </source>
</evidence>
<dbReference type="PROSITE" id="PS01124">
    <property type="entry name" value="HTH_ARAC_FAMILY_2"/>
    <property type="match status" value="1"/>
</dbReference>
<sequence length="275" mass="30351">MISLGDVELVSISGDKAEALTELSALCLNRADSVMLVLVERGQVSIAQSGRLSSLREGQYALLDCGAKIRFSANGDVGVLGVFLPAFQLRARLRNMARMTGHPFSCTELPWRIARGLLRMLVNEIKYVPPQLSYSYANQVVEVVTVAVEADSQSMFGSSGRNALFKRCSAYVKSHISDCALDPNKISEAMGISVRYLHKVFQESGESVCAYLRTTRLETARMELADPQKSSLQVREIAHRVGFRSEAHFAAAFRSRYGQSATEWRKSSQMNVESA</sequence>
<keyword evidence="2 5" id="KW-0238">DNA-binding</keyword>
<keyword evidence="3" id="KW-0804">Transcription</keyword>
<organism evidence="5 6">
    <name type="scientific">Xaviernesmea oryzae</name>
    <dbReference type="NCBI Taxonomy" id="464029"/>
    <lineage>
        <taxon>Bacteria</taxon>
        <taxon>Pseudomonadati</taxon>
        <taxon>Pseudomonadota</taxon>
        <taxon>Alphaproteobacteria</taxon>
        <taxon>Hyphomicrobiales</taxon>
        <taxon>Rhizobiaceae</taxon>
        <taxon>Rhizobium/Agrobacterium group</taxon>
        <taxon>Xaviernesmea</taxon>
    </lineage>
</organism>
<evidence type="ECO:0000256" key="1">
    <source>
        <dbReference type="ARBA" id="ARBA00023015"/>
    </source>
</evidence>
<dbReference type="InterPro" id="IPR020449">
    <property type="entry name" value="Tscrpt_reg_AraC-type_HTH"/>
</dbReference>
<dbReference type="InterPro" id="IPR050204">
    <property type="entry name" value="AraC_XylS_family_regulators"/>
</dbReference>
<dbReference type="PANTHER" id="PTHR46796">
    <property type="entry name" value="HTH-TYPE TRANSCRIPTIONAL ACTIVATOR RHAS-RELATED"/>
    <property type="match status" value="1"/>
</dbReference>
<name>A0A1X7G1P8_9HYPH</name>
<evidence type="ECO:0000256" key="2">
    <source>
        <dbReference type="ARBA" id="ARBA00023125"/>
    </source>
</evidence>
<dbReference type="EMBL" id="FXAF01000010">
    <property type="protein sequence ID" value="SMF62406.1"/>
    <property type="molecule type" value="Genomic_DNA"/>
</dbReference>
<accession>A0A1X7G1P8</accession>
<dbReference type="SUPFAM" id="SSF46689">
    <property type="entry name" value="Homeodomain-like"/>
    <property type="match status" value="1"/>
</dbReference>
<dbReference type="PANTHER" id="PTHR46796:SF6">
    <property type="entry name" value="ARAC SUBFAMILY"/>
    <property type="match status" value="1"/>
</dbReference>
<dbReference type="GO" id="GO:0043565">
    <property type="term" value="F:sequence-specific DNA binding"/>
    <property type="evidence" value="ECO:0007669"/>
    <property type="project" value="InterPro"/>
</dbReference>
<dbReference type="PROSITE" id="PS00041">
    <property type="entry name" value="HTH_ARAC_FAMILY_1"/>
    <property type="match status" value="1"/>
</dbReference>
<dbReference type="Proteomes" id="UP000192903">
    <property type="component" value="Unassembled WGS sequence"/>
</dbReference>
<reference evidence="6" key="1">
    <citation type="submission" date="2017-04" db="EMBL/GenBank/DDBJ databases">
        <authorList>
            <person name="Varghese N."/>
            <person name="Submissions S."/>
        </authorList>
    </citation>
    <scope>NUCLEOTIDE SEQUENCE [LARGE SCALE GENOMIC DNA]</scope>
    <source>
        <strain evidence="6">B4P</strain>
    </source>
</reference>
<evidence type="ECO:0000313" key="5">
    <source>
        <dbReference type="EMBL" id="SMF62406.1"/>
    </source>
</evidence>
<dbReference type="Gene3D" id="1.10.10.60">
    <property type="entry name" value="Homeodomain-like"/>
    <property type="match status" value="1"/>
</dbReference>
<dbReference type="AlphaFoldDB" id="A0A1X7G1P8"/>
<keyword evidence="1" id="KW-0805">Transcription regulation</keyword>
<dbReference type="SMART" id="SM00342">
    <property type="entry name" value="HTH_ARAC"/>
    <property type="match status" value="1"/>
</dbReference>
<feature type="domain" description="HTH araC/xylS-type" evidence="4">
    <location>
        <begin position="166"/>
        <end position="267"/>
    </location>
</feature>
<dbReference type="STRING" id="464029.SAMN02982989_0012"/>
<gene>
    <name evidence="5" type="ORF">SAMN02982989_0012</name>
</gene>
<dbReference type="Pfam" id="PF12833">
    <property type="entry name" value="HTH_18"/>
    <property type="match status" value="1"/>
</dbReference>
<evidence type="ECO:0000313" key="6">
    <source>
        <dbReference type="Proteomes" id="UP000192903"/>
    </source>
</evidence>